<dbReference type="PANTHER" id="PTHR22946:SF9">
    <property type="entry name" value="POLYKETIDE TRANSFERASE AF380"/>
    <property type="match status" value="1"/>
</dbReference>
<keyword evidence="1 3" id="KW-0378">Hydrolase</keyword>
<evidence type="ECO:0000313" key="5">
    <source>
        <dbReference type="Proteomes" id="UP001432046"/>
    </source>
</evidence>
<dbReference type="SUPFAM" id="SSF53474">
    <property type="entry name" value="alpha/beta-Hydrolases"/>
    <property type="match status" value="1"/>
</dbReference>
<evidence type="ECO:0000259" key="2">
    <source>
        <dbReference type="Pfam" id="PF02129"/>
    </source>
</evidence>
<protein>
    <submittedName>
        <fullName evidence="4">CocE/NonD family hydrolase</fullName>
    </submittedName>
    <submittedName>
        <fullName evidence="3">Dienelactone hydrolase</fullName>
    </submittedName>
</protein>
<reference evidence="4" key="3">
    <citation type="submission" date="2024-03" db="EMBL/GenBank/DDBJ databases">
        <authorList>
            <person name="Bromfield E.S.P."/>
            <person name="Cloutier S."/>
        </authorList>
    </citation>
    <scope>NUCLEOTIDE SEQUENCE</scope>
    <source>
        <strain evidence="4">5S5</strain>
    </source>
</reference>
<name>A0A973W0A0_9BRAD</name>
<keyword evidence="5" id="KW-1185">Reference proteome</keyword>
<accession>A0A973W0A0</accession>
<dbReference type="InterPro" id="IPR029058">
    <property type="entry name" value="AB_hydrolase_fold"/>
</dbReference>
<dbReference type="GO" id="GO:0052689">
    <property type="term" value="F:carboxylic ester hydrolase activity"/>
    <property type="evidence" value="ECO:0007669"/>
    <property type="project" value="UniProtKB-ARBA"/>
</dbReference>
<evidence type="ECO:0000313" key="4">
    <source>
        <dbReference type="EMBL" id="WXC76833.1"/>
    </source>
</evidence>
<dbReference type="AlphaFoldDB" id="A0A973W0A0"/>
<dbReference type="InterPro" id="IPR050261">
    <property type="entry name" value="FrsA_esterase"/>
</dbReference>
<dbReference type="Gene3D" id="3.40.50.1820">
    <property type="entry name" value="alpha/beta hydrolase"/>
    <property type="match status" value="1"/>
</dbReference>
<organism evidence="3">
    <name type="scientific">Bradyrhizobium septentrionale</name>
    <dbReference type="NCBI Taxonomy" id="1404411"/>
    <lineage>
        <taxon>Bacteria</taxon>
        <taxon>Pseudomonadati</taxon>
        <taxon>Pseudomonadota</taxon>
        <taxon>Alphaproteobacteria</taxon>
        <taxon>Hyphomicrobiales</taxon>
        <taxon>Nitrobacteraceae</taxon>
        <taxon>Bradyrhizobium</taxon>
    </lineage>
</organism>
<gene>
    <name evidence="3" type="ORF">HAP48_020095</name>
    <name evidence="4" type="ORF">WDK88_25525</name>
</gene>
<dbReference type="Pfam" id="PF02129">
    <property type="entry name" value="Peptidase_S15"/>
    <property type="match status" value="1"/>
</dbReference>
<evidence type="ECO:0000313" key="3">
    <source>
        <dbReference type="EMBL" id="NVI45218.1"/>
    </source>
</evidence>
<dbReference type="RefSeq" id="WP_166204606.1">
    <property type="nucleotide sequence ID" value="NZ_CP088285.1"/>
</dbReference>
<dbReference type="Proteomes" id="UP001432046">
    <property type="component" value="Chromosome"/>
</dbReference>
<sequence length="306" mass="31894">MRTRSITGAVALALVVIISALGSGRAEGIRLDALKIPVPNAGGAGPSTALLDAIVLRPDDGQPHPLILLNHGSPRSASDRPAMSPYGMWAQAVEFARRGWVAVAFLRRGYGASQGGWAETYGGCSDPDYAKAGRAGASDVAAAAKFMTGQAYVSKGKWISVGRSAGGFATVALTSIAPPGLAAAIAFAPGRGSTGPDTVCEEDELVDAFAQFGKSSRIPLLWVSADNDHFFGPKLVTRLSDAFVKAGGKLALVRTPAFGSDGHTLFSEQGTAIWAPIIDRFLGDNNLVLRDRLLDAPARPAQIRTR</sequence>
<dbReference type="EMBL" id="JAAOLE020000001">
    <property type="protein sequence ID" value="NVI45218.1"/>
    <property type="molecule type" value="Genomic_DNA"/>
</dbReference>
<feature type="domain" description="Xaa-Pro dipeptidyl-peptidase-like" evidence="2">
    <location>
        <begin position="50"/>
        <end position="190"/>
    </location>
</feature>
<dbReference type="PANTHER" id="PTHR22946">
    <property type="entry name" value="DIENELACTONE HYDROLASE DOMAIN-CONTAINING PROTEIN-RELATED"/>
    <property type="match status" value="1"/>
</dbReference>
<reference evidence="4" key="2">
    <citation type="journal article" date="2021" name="Int. J. Syst. Evol. Microbiol.">
        <title>Bradyrhizobium septentrionale sp. nov. (sv. septentrionale) and Bradyrhizobium quebecense sp. nov. (sv. septentrionale) associated with legumes native to Canada possess rearranged symbiosis genes and numerous insertion sequences.</title>
        <authorList>
            <person name="Bromfield E.S.P."/>
            <person name="Cloutier S."/>
        </authorList>
    </citation>
    <scope>NUCLEOTIDE SEQUENCE</scope>
    <source>
        <strain evidence="4">5S5</strain>
    </source>
</reference>
<evidence type="ECO:0000256" key="1">
    <source>
        <dbReference type="ARBA" id="ARBA00022801"/>
    </source>
</evidence>
<proteinExistence type="predicted"/>
<dbReference type="EMBL" id="CP147711">
    <property type="protein sequence ID" value="WXC76833.1"/>
    <property type="molecule type" value="Genomic_DNA"/>
</dbReference>
<dbReference type="InterPro" id="IPR000383">
    <property type="entry name" value="Xaa-Pro-like_dom"/>
</dbReference>
<reference evidence="3" key="1">
    <citation type="submission" date="2020-06" db="EMBL/GenBank/DDBJ databases">
        <title>Whole Genome Sequence of Bradyrhizobium sp. Strain 1S1.</title>
        <authorList>
            <person name="Bromfield E.S.P."/>
            <person name="Cloutier S."/>
        </authorList>
    </citation>
    <scope>NUCLEOTIDE SEQUENCE [LARGE SCALE GENOMIC DNA]</scope>
    <source>
        <strain evidence="3">1S1</strain>
    </source>
</reference>